<gene>
    <name evidence="4" type="ORF">EK21DRAFT_15519</name>
</gene>
<dbReference type="GO" id="GO:0020037">
    <property type="term" value="F:heme binding"/>
    <property type="evidence" value="ECO:0007669"/>
    <property type="project" value="InterPro"/>
</dbReference>
<proteinExistence type="inferred from homology"/>
<dbReference type="GO" id="GO:0016705">
    <property type="term" value="F:oxidoreductase activity, acting on paired donors, with incorporation or reduction of molecular oxygen"/>
    <property type="evidence" value="ECO:0007669"/>
    <property type="project" value="InterPro"/>
</dbReference>
<dbReference type="Proteomes" id="UP000799777">
    <property type="component" value="Unassembled WGS sequence"/>
</dbReference>
<dbReference type="InterPro" id="IPR001128">
    <property type="entry name" value="Cyt_P450"/>
</dbReference>
<comment type="similarity">
    <text evidence="3">Belongs to the cytochrome P450 family.</text>
</comment>
<keyword evidence="2 3" id="KW-0408">Iron</keyword>
<dbReference type="InterPro" id="IPR036396">
    <property type="entry name" value="Cyt_P450_sf"/>
</dbReference>
<dbReference type="Pfam" id="PF00067">
    <property type="entry name" value="p450"/>
    <property type="match status" value="1"/>
</dbReference>
<evidence type="ECO:0000256" key="2">
    <source>
        <dbReference type="ARBA" id="ARBA00023004"/>
    </source>
</evidence>
<dbReference type="InterPro" id="IPR017972">
    <property type="entry name" value="Cyt_P450_CS"/>
</dbReference>
<keyword evidence="1 3" id="KW-0479">Metal-binding</keyword>
<keyword evidence="3" id="KW-0349">Heme</keyword>
<dbReference type="AlphaFoldDB" id="A0A9P4LIQ4"/>
<dbReference type="Gene3D" id="1.10.630.10">
    <property type="entry name" value="Cytochrome P450"/>
    <property type="match status" value="1"/>
</dbReference>
<feature type="non-terminal residue" evidence="4">
    <location>
        <position position="1"/>
    </location>
</feature>
<keyword evidence="5" id="KW-1185">Reference proteome</keyword>
<evidence type="ECO:0000313" key="5">
    <source>
        <dbReference type="Proteomes" id="UP000799777"/>
    </source>
</evidence>
<reference evidence="4" key="1">
    <citation type="journal article" date="2020" name="Stud. Mycol.">
        <title>101 Dothideomycetes genomes: a test case for predicting lifestyles and emergence of pathogens.</title>
        <authorList>
            <person name="Haridas S."/>
            <person name="Albert R."/>
            <person name="Binder M."/>
            <person name="Bloem J."/>
            <person name="Labutti K."/>
            <person name="Salamov A."/>
            <person name="Andreopoulos B."/>
            <person name="Baker S."/>
            <person name="Barry K."/>
            <person name="Bills G."/>
            <person name="Bluhm B."/>
            <person name="Cannon C."/>
            <person name="Castanera R."/>
            <person name="Culley D."/>
            <person name="Daum C."/>
            <person name="Ezra D."/>
            <person name="Gonzalez J."/>
            <person name="Henrissat B."/>
            <person name="Kuo A."/>
            <person name="Liang C."/>
            <person name="Lipzen A."/>
            <person name="Lutzoni F."/>
            <person name="Magnuson J."/>
            <person name="Mondo S."/>
            <person name="Nolan M."/>
            <person name="Ohm R."/>
            <person name="Pangilinan J."/>
            <person name="Park H.-J."/>
            <person name="Ramirez L."/>
            <person name="Alfaro M."/>
            <person name="Sun H."/>
            <person name="Tritt A."/>
            <person name="Yoshinaga Y."/>
            <person name="Zwiers L.-H."/>
            <person name="Turgeon B."/>
            <person name="Goodwin S."/>
            <person name="Spatafora J."/>
            <person name="Crous P."/>
            <person name="Grigoriev I."/>
        </authorList>
    </citation>
    <scope>NUCLEOTIDE SEQUENCE</scope>
    <source>
        <strain evidence="4">CBS 110217</strain>
    </source>
</reference>
<dbReference type="SUPFAM" id="SSF48264">
    <property type="entry name" value="Cytochrome P450"/>
    <property type="match status" value="1"/>
</dbReference>
<comment type="caution">
    <text evidence="4">The sequence shown here is derived from an EMBL/GenBank/DDBJ whole genome shotgun (WGS) entry which is preliminary data.</text>
</comment>
<dbReference type="PROSITE" id="PS00086">
    <property type="entry name" value="CYTOCHROME_P450"/>
    <property type="match status" value="1"/>
</dbReference>
<sequence>EVLSVPESAFFAPWGLGPRVCPGKKFRQVEFVAVLARILAEWRVEIVRNKGEEELEARARL</sequence>
<name>A0A9P4LIQ4_9PLEO</name>
<dbReference type="OrthoDB" id="1470350at2759"/>
<evidence type="ECO:0008006" key="6">
    <source>
        <dbReference type="Google" id="ProtNLM"/>
    </source>
</evidence>
<evidence type="ECO:0000313" key="4">
    <source>
        <dbReference type="EMBL" id="KAF2025334.1"/>
    </source>
</evidence>
<keyword evidence="3" id="KW-0503">Monooxygenase</keyword>
<protein>
    <recommendedName>
        <fullName evidence="6">Cytochrome P450</fullName>
    </recommendedName>
</protein>
<feature type="non-terminal residue" evidence="4">
    <location>
        <position position="61"/>
    </location>
</feature>
<accession>A0A9P4LIQ4</accession>
<organism evidence="4 5">
    <name type="scientific">Setomelanomma holmii</name>
    <dbReference type="NCBI Taxonomy" id="210430"/>
    <lineage>
        <taxon>Eukaryota</taxon>
        <taxon>Fungi</taxon>
        <taxon>Dikarya</taxon>
        <taxon>Ascomycota</taxon>
        <taxon>Pezizomycotina</taxon>
        <taxon>Dothideomycetes</taxon>
        <taxon>Pleosporomycetidae</taxon>
        <taxon>Pleosporales</taxon>
        <taxon>Pleosporineae</taxon>
        <taxon>Phaeosphaeriaceae</taxon>
        <taxon>Setomelanomma</taxon>
    </lineage>
</organism>
<keyword evidence="3" id="KW-0560">Oxidoreductase</keyword>
<dbReference type="GO" id="GO:0004497">
    <property type="term" value="F:monooxygenase activity"/>
    <property type="evidence" value="ECO:0007669"/>
    <property type="project" value="UniProtKB-KW"/>
</dbReference>
<dbReference type="EMBL" id="ML978268">
    <property type="protein sequence ID" value="KAF2025334.1"/>
    <property type="molecule type" value="Genomic_DNA"/>
</dbReference>
<dbReference type="GO" id="GO:0005506">
    <property type="term" value="F:iron ion binding"/>
    <property type="evidence" value="ECO:0007669"/>
    <property type="project" value="InterPro"/>
</dbReference>
<evidence type="ECO:0000256" key="3">
    <source>
        <dbReference type="RuleBase" id="RU000461"/>
    </source>
</evidence>
<evidence type="ECO:0000256" key="1">
    <source>
        <dbReference type="ARBA" id="ARBA00022723"/>
    </source>
</evidence>